<accession>A0A6B0UU18</accession>
<dbReference type="EMBL" id="GIFC01011099">
    <property type="protein sequence ID" value="MXU93182.1"/>
    <property type="molecule type" value="Transcribed_RNA"/>
</dbReference>
<reference evidence="1" key="1">
    <citation type="submission" date="2019-12" db="EMBL/GenBank/DDBJ databases">
        <title>An insight into the sialome of adult female Ixodes ricinus ticks feeding for 6 days.</title>
        <authorList>
            <person name="Perner J."/>
            <person name="Ribeiro J.M.C."/>
        </authorList>
    </citation>
    <scope>NUCLEOTIDE SEQUENCE</scope>
    <source>
        <strain evidence="1">Semi-engorged</strain>
        <tissue evidence="1">Salivary glands</tissue>
    </source>
</reference>
<proteinExistence type="predicted"/>
<sequence length="142" mass="15710">MRSMLYRSSATTRQLTPSSSAFLLMYSLVEVLCRLYTDPDDMDSATFRKAMSRPFVLVPNGGFMTTVSKYPRQRLSGGRDRSHCTRSTVVISISSQFLEQTPRAAASMSKPTTCPAFKTDAAMLKMPPPQPRSATCFPVISP</sequence>
<protein>
    <submittedName>
        <fullName evidence="1">Uncharacterized protein</fullName>
    </submittedName>
</protein>
<name>A0A6B0UU18_IXORI</name>
<evidence type="ECO:0000313" key="1">
    <source>
        <dbReference type="EMBL" id="MXU93182.1"/>
    </source>
</evidence>
<organism evidence="1">
    <name type="scientific">Ixodes ricinus</name>
    <name type="common">Common tick</name>
    <name type="synonym">Acarus ricinus</name>
    <dbReference type="NCBI Taxonomy" id="34613"/>
    <lineage>
        <taxon>Eukaryota</taxon>
        <taxon>Metazoa</taxon>
        <taxon>Ecdysozoa</taxon>
        <taxon>Arthropoda</taxon>
        <taxon>Chelicerata</taxon>
        <taxon>Arachnida</taxon>
        <taxon>Acari</taxon>
        <taxon>Parasitiformes</taxon>
        <taxon>Ixodida</taxon>
        <taxon>Ixodoidea</taxon>
        <taxon>Ixodidae</taxon>
        <taxon>Ixodinae</taxon>
        <taxon>Ixodes</taxon>
    </lineage>
</organism>
<dbReference type="AlphaFoldDB" id="A0A6B0UU18"/>